<dbReference type="Pfam" id="PF04014">
    <property type="entry name" value="MazE_antitoxin"/>
    <property type="match status" value="1"/>
</dbReference>
<feature type="domain" description="SpoVT-AbrB" evidence="1">
    <location>
        <begin position="6"/>
        <end position="51"/>
    </location>
</feature>
<dbReference type="SUPFAM" id="SSF89447">
    <property type="entry name" value="AbrB/MazE/MraZ-like"/>
    <property type="match status" value="1"/>
</dbReference>
<reference evidence="2 3" key="1">
    <citation type="submission" date="2019-06" db="EMBL/GenBank/DDBJ databases">
        <title>Genome sequence of Litorilinea aerophila BAA-2444.</title>
        <authorList>
            <person name="Maclea K.S."/>
            <person name="Maurais E.G."/>
            <person name="Iannazzi L.C."/>
        </authorList>
    </citation>
    <scope>NUCLEOTIDE SEQUENCE [LARGE SCALE GENOMIC DNA]</scope>
    <source>
        <strain evidence="2 3">ATCC BAA-2444</strain>
    </source>
</reference>
<dbReference type="GO" id="GO:0003677">
    <property type="term" value="F:DNA binding"/>
    <property type="evidence" value="ECO:0007669"/>
    <property type="project" value="UniProtKB-KW"/>
</dbReference>
<sequence>MSVYPIQVTKRGVITLPAAVRKDNQIREGQMMTLVDLDGVFILMPRELQTDRLANRLAQAWQEQGLDLETMLKTLREVRSESTP</sequence>
<evidence type="ECO:0000313" key="2">
    <source>
        <dbReference type="EMBL" id="TQE97682.1"/>
    </source>
</evidence>
<name>A0A540VLS0_9CHLR</name>
<keyword evidence="2" id="KW-0238">DNA-binding</keyword>
<dbReference type="SMART" id="SM00966">
    <property type="entry name" value="SpoVT_AbrB"/>
    <property type="match status" value="1"/>
</dbReference>
<gene>
    <name evidence="2" type="ORF">FKZ61_02075</name>
</gene>
<dbReference type="EMBL" id="VIGC01000002">
    <property type="protein sequence ID" value="TQE97682.1"/>
    <property type="molecule type" value="Genomic_DNA"/>
</dbReference>
<comment type="caution">
    <text evidence="2">The sequence shown here is derived from an EMBL/GenBank/DDBJ whole genome shotgun (WGS) entry which is preliminary data.</text>
</comment>
<proteinExistence type="predicted"/>
<dbReference type="RefSeq" id="WP_141608409.1">
    <property type="nucleotide sequence ID" value="NZ_VIGC02000002.1"/>
</dbReference>
<dbReference type="OrthoDB" id="428268at2"/>
<evidence type="ECO:0000259" key="1">
    <source>
        <dbReference type="SMART" id="SM00966"/>
    </source>
</evidence>
<dbReference type="InParanoid" id="A0A540VLS0"/>
<keyword evidence="3" id="KW-1185">Reference proteome</keyword>
<dbReference type="InterPro" id="IPR037914">
    <property type="entry name" value="SpoVT-AbrB_sf"/>
</dbReference>
<protein>
    <submittedName>
        <fullName evidence="2">AbrB/MazE/SpoVT family DNA-binding domain-containing protein</fullName>
    </submittedName>
</protein>
<evidence type="ECO:0000313" key="3">
    <source>
        <dbReference type="Proteomes" id="UP000317371"/>
    </source>
</evidence>
<dbReference type="InterPro" id="IPR007159">
    <property type="entry name" value="SpoVT-AbrB_dom"/>
</dbReference>
<accession>A0A540VLS0</accession>
<dbReference type="Proteomes" id="UP000317371">
    <property type="component" value="Unassembled WGS sequence"/>
</dbReference>
<dbReference type="Gene3D" id="2.10.260.10">
    <property type="match status" value="1"/>
</dbReference>
<organism evidence="2 3">
    <name type="scientific">Litorilinea aerophila</name>
    <dbReference type="NCBI Taxonomy" id="1204385"/>
    <lineage>
        <taxon>Bacteria</taxon>
        <taxon>Bacillati</taxon>
        <taxon>Chloroflexota</taxon>
        <taxon>Caldilineae</taxon>
        <taxon>Caldilineales</taxon>
        <taxon>Caldilineaceae</taxon>
        <taxon>Litorilinea</taxon>
    </lineage>
</organism>
<dbReference type="AlphaFoldDB" id="A0A540VLS0"/>